<dbReference type="RefSeq" id="WP_116392785.1">
    <property type="nucleotide sequence ID" value="NZ_QUQO01000001.1"/>
</dbReference>
<evidence type="ECO:0000256" key="2">
    <source>
        <dbReference type="ARBA" id="ARBA00022475"/>
    </source>
</evidence>
<evidence type="ECO:0000256" key="10">
    <source>
        <dbReference type="SAM" id="Phobius"/>
    </source>
</evidence>
<dbReference type="GO" id="GO:0009252">
    <property type="term" value="P:peptidoglycan biosynthetic process"/>
    <property type="evidence" value="ECO:0007669"/>
    <property type="project" value="UniProtKB-KW"/>
</dbReference>
<keyword evidence="12" id="KW-1185">Reference proteome</keyword>
<comment type="subcellular location">
    <subcellularLocation>
        <location evidence="1">Cell membrane</location>
        <topology evidence="1">Multi-pass membrane protein</topology>
    </subcellularLocation>
</comment>
<dbReference type="Proteomes" id="UP000264589">
    <property type="component" value="Unassembled WGS sequence"/>
</dbReference>
<evidence type="ECO:0000256" key="3">
    <source>
        <dbReference type="ARBA" id="ARBA00022692"/>
    </source>
</evidence>
<dbReference type="GO" id="GO:0005886">
    <property type="term" value="C:plasma membrane"/>
    <property type="evidence" value="ECO:0007669"/>
    <property type="project" value="UniProtKB-SubCell"/>
</dbReference>
<evidence type="ECO:0000256" key="9">
    <source>
        <dbReference type="ARBA" id="ARBA00061532"/>
    </source>
</evidence>
<feature type="transmembrane region" description="Helical" evidence="10">
    <location>
        <begin position="191"/>
        <end position="215"/>
    </location>
</feature>
<keyword evidence="2" id="KW-1003">Cell membrane</keyword>
<reference evidence="11 12" key="1">
    <citation type="submission" date="2018-08" db="EMBL/GenBank/DDBJ databases">
        <title>Parvularcula sp. SM1705, isolated from surface water of the South Sea China.</title>
        <authorList>
            <person name="Sun L."/>
        </authorList>
    </citation>
    <scope>NUCLEOTIDE SEQUENCE [LARGE SCALE GENOMIC DNA]</scope>
    <source>
        <strain evidence="11 12">SM1705</strain>
    </source>
</reference>
<dbReference type="PANTHER" id="PTHR47019">
    <property type="entry name" value="LIPID II FLIPPASE MURJ"/>
    <property type="match status" value="1"/>
</dbReference>
<comment type="similarity">
    <text evidence="9">Belongs to the MurJ/MviN family.</text>
</comment>
<feature type="transmembrane region" description="Helical" evidence="10">
    <location>
        <begin position="300"/>
        <end position="323"/>
    </location>
</feature>
<feature type="transmembrane region" description="Helical" evidence="10">
    <location>
        <begin position="343"/>
        <end position="366"/>
    </location>
</feature>
<feature type="transmembrane region" description="Helical" evidence="10">
    <location>
        <begin position="92"/>
        <end position="111"/>
    </location>
</feature>
<keyword evidence="5" id="KW-0573">Peptidoglycan synthesis</keyword>
<evidence type="ECO:0000256" key="1">
    <source>
        <dbReference type="ARBA" id="ARBA00004651"/>
    </source>
</evidence>
<keyword evidence="7 10" id="KW-0472">Membrane</keyword>
<gene>
    <name evidence="11" type="ORF">DX908_13275</name>
</gene>
<protein>
    <recommendedName>
        <fullName evidence="13">Lipid II flippase MurJ</fullName>
    </recommendedName>
</protein>
<feature type="transmembrane region" description="Helical" evidence="10">
    <location>
        <begin position="227"/>
        <end position="245"/>
    </location>
</feature>
<feature type="transmembrane region" description="Helical" evidence="10">
    <location>
        <begin position="378"/>
        <end position="401"/>
    </location>
</feature>
<evidence type="ECO:0000256" key="6">
    <source>
        <dbReference type="ARBA" id="ARBA00022989"/>
    </source>
</evidence>
<accession>A0A371RL08</accession>
<dbReference type="GO" id="GO:0015648">
    <property type="term" value="F:lipid-linked peptidoglycan transporter activity"/>
    <property type="evidence" value="ECO:0007669"/>
    <property type="project" value="TreeGrafter"/>
</dbReference>
<keyword evidence="3 10" id="KW-0812">Transmembrane</keyword>
<dbReference type="InParanoid" id="A0A371RL08"/>
<dbReference type="GO" id="GO:0008360">
    <property type="term" value="P:regulation of cell shape"/>
    <property type="evidence" value="ECO:0007669"/>
    <property type="project" value="UniProtKB-KW"/>
</dbReference>
<evidence type="ECO:0000313" key="12">
    <source>
        <dbReference type="Proteomes" id="UP000264589"/>
    </source>
</evidence>
<feature type="transmembrane region" description="Helical" evidence="10">
    <location>
        <begin position="451"/>
        <end position="474"/>
    </location>
</feature>
<feature type="transmembrane region" description="Helical" evidence="10">
    <location>
        <begin position="157"/>
        <end position="179"/>
    </location>
</feature>
<evidence type="ECO:0000256" key="4">
    <source>
        <dbReference type="ARBA" id="ARBA00022960"/>
    </source>
</evidence>
<feature type="transmembrane region" description="Helical" evidence="10">
    <location>
        <begin position="257"/>
        <end position="279"/>
    </location>
</feature>
<sequence>MEFQVQAAGRTEAALYHARKKINPVPVIAREWFLRDSARENVRGRRGFGGLGDELRVETMPKTVSFRHFLRDIFKVSVITFFTRALGFAREFFVAAFIGVGPVADAFALALRAQILFRQSLVERALPIAFVPRHSEAEAISEEAAEAFRQKSVDAMAALAMLTSVFLLVGTPLIVHLLAPGFIGEPARVYRAYFLVAAVTAAIQFYMLGGMLLAFLQAKKKFIDSNLTLMVMNVVIVLAVLLTAVEDCWVPLGFIDTTGILALGLFGAGLIQLTVAILLTRRAGLFPKPQIKGLGLIPAFRLLGTIAPVSLVSFSLTGPILLATRFVSDVEGAVAILFYAERFVLIAPYFVGFAIANVLLPNLSGLIAQGAIAEARRLLIRTLFMAGGLGLVLWAGLIVAGHPALSLVFSRTQLGQDGVDAVWHALLWLSPLVPIRFCLQPVMQFVFARKAMRVAFAAGFGGTLVTAIAFFALRSLLPDIIATACAAVVIGQFFQLLLPFLWMVADRGETDNGDTDHAMERESL</sequence>
<dbReference type="AlphaFoldDB" id="A0A371RL08"/>
<evidence type="ECO:0000256" key="8">
    <source>
        <dbReference type="ARBA" id="ARBA00060041"/>
    </source>
</evidence>
<dbReference type="PANTHER" id="PTHR47019:SF1">
    <property type="entry name" value="LIPID II FLIPPASE MURJ"/>
    <property type="match status" value="1"/>
</dbReference>
<name>A0A371RL08_9PROT</name>
<evidence type="ECO:0000256" key="5">
    <source>
        <dbReference type="ARBA" id="ARBA00022984"/>
    </source>
</evidence>
<dbReference type="EMBL" id="QUQO01000001">
    <property type="protein sequence ID" value="RFB06152.1"/>
    <property type="molecule type" value="Genomic_DNA"/>
</dbReference>
<evidence type="ECO:0008006" key="13">
    <source>
        <dbReference type="Google" id="ProtNLM"/>
    </source>
</evidence>
<feature type="transmembrane region" description="Helical" evidence="10">
    <location>
        <begin position="480"/>
        <end position="502"/>
    </location>
</feature>
<dbReference type="InterPro" id="IPR004268">
    <property type="entry name" value="MurJ"/>
</dbReference>
<proteinExistence type="inferred from homology"/>
<evidence type="ECO:0000313" key="11">
    <source>
        <dbReference type="EMBL" id="RFB06152.1"/>
    </source>
</evidence>
<organism evidence="11 12">
    <name type="scientific">Parvularcula marina</name>
    <dbReference type="NCBI Taxonomy" id="2292771"/>
    <lineage>
        <taxon>Bacteria</taxon>
        <taxon>Pseudomonadati</taxon>
        <taxon>Pseudomonadota</taxon>
        <taxon>Alphaproteobacteria</taxon>
        <taxon>Parvularculales</taxon>
        <taxon>Parvularculaceae</taxon>
        <taxon>Parvularcula</taxon>
    </lineage>
</organism>
<keyword evidence="4" id="KW-0133">Cell shape</keyword>
<dbReference type="Pfam" id="PF03023">
    <property type="entry name" value="MurJ"/>
    <property type="match status" value="1"/>
</dbReference>
<evidence type="ECO:0000256" key="7">
    <source>
        <dbReference type="ARBA" id="ARBA00023136"/>
    </source>
</evidence>
<feature type="transmembrane region" description="Helical" evidence="10">
    <location>
        <begin position="421"/>
        <end position="439"/>
    </location>
</feature>
<dbReference type="GO" id="GO:0034204">
    <property type="term" value="P:lipid translocation"/>
    <property type="evidence" value="ECO:0007669"/>
    <property type="project" value="TreeGrafter"/>
</dbReference>
<comment type="caution">
    <text evidence="11">The sequence shown here is derived from an EMBL/GenBank/DDBJ whole genome shotgun (WGS) entry which is preliminary data.</text>
</comment>
<dbReference type="InterPro" id="IPR051050">
    <property type="entry name" value="Lipid_II_flippase_MurJ/MviN"/>
</dbReference>
<dbReference type="OrthoDB" id="9804143at2"/>
<comment type="function">
    <text evidence="8">Involved in peptidoglycan biosynthesis. Transports lipid-linked peptidoglycan precursors from the inner to the outer leaflet of the cytoplasmic membrane.</text>
</comment>
<dbReference type="PRINTS" id="PR01806">
    <property type="entry name" value="VIRFACTRMVIN"/>
</dbReference>
<keyword evidence="6 10" id="KW-1133">Transmembrane helix</keyword>